<comment type="subcellular location">
    <subcellularLocation>
        <location evidence="1">Peroxisome</location>
    </subcellularLocation>
</comment>
<evidence type="ECO:0000256" key="6">
    <source>
        <dbReference type="ARBA" id="ARBA00022857"/>
    </source>
</evidence>
<evidence type="ECO:0000256" key="4">
    <source>
        <dbReference type="ARBA" id="ARBA00022553"/>
    </source>
</evidence>
<comment type="catalytic activity">
    <reaction evidence="15">
        <text>(2E)-dodecenoyl-CoA + NADPH + H(+) = dodecanoyl-CoA + NADP(+)</text>
        <dbReference type="Rhea" id="RHEA:44964"/>
        <dbReference type="ChEBI" id="CHEBI:15378"/>
        <dbReference type="ChEBI" id="CHEBI:57330"/>
        <dbReference type="ChEBI" id="CHEBI:57375"/>
        <dbReference type="ChEBI" id="CHEBI:57783"/>
        <dbReference type="ChEBI" id="CHEBI:58349"/>
    </reaction>
    <physiologicalReaction direction="left-to-right" evidence="15">
        <dbReference type="Rhea" id="RHEA:44965"/>
    </physiologicalReaction>
</comment>
<keyword evidence="8" id="KW-0443">Lipid metabolism</keyword>
<evidence type="ECO:0000313" key="21">
    <source>
        <dbReference type="Proteomes" id="UP000887566"/>
    </source>
</evidence>
<dbReference type="InterPro" id="IPR002347">
    <property type="entry name" value="SDR_fam"/>
</dbReference>
<dbReference type="FunFam" id="3.40.50.720:FF:000335">
    <property type="entry name" value="Peroxisomal trans-2-enoyl-CoA reductase"/>
    <property type="match status" value="1"/>
</dbReference>
<keyword evidence="7" id="KW-0560">Oxidoreductase</keyword>
<keyword evidence="9" id="KW-0576">Peroxisome</keyword>
<comment type="catalytic activity">
    <reaction evidence="20">
        <text>(2E)-octenoyl-CoA + NADPH + H(+) = octanoyl-CoA + NADP(+)</text>
        <dbReference type="Rhea" id="RHEA:44952"/>
        <dbReference type="ChEBI" id="CHEBI:15378"/>
        <dbReference type="ChEBI" id="CHEBI:57386"/>
        <dbReference type="ChEBI" id="CHEBI:57783"/>
        <dbReference type="ChEBI" id="CHEBI:58349"/>
        <dbReference type="ChEBI" id="CHEBI:62242"/>
    </reaction>
    <physiologicalReaction direction="left-to-right" evidence="20">
        <dbReference type="Rhea" id="RHEA:44953"/>
    </physiologicalReaction>
</comment>
<comment type="catalytic activity">
    <reaction evidence="16">
        <text>(2E)-tetradecenoyl-CoA + NADPH + H(+) = tetradecanoyl-CoA + NADP(+)</text>
        <dbReference type="Rhea" id="RHEA:44968"/>
        <dbReference type="ChEBI" id="CHEBI:15378"/>
        <dbReference type="ChEBI" id="CHEBI:57385"/>
        <dbReference type="ChEBI" id="CHEBI:57783"/>
        <dbReference type="ChEBI" id="CHEBI:58349"/>
        <dbReference type="ChEBI" id="CHEBI:61405"/>
    </reaction>
    <physiologicalReaction direction="left-to-right" evidence="16">
        <dbReference type="Rhea" id="RHEA:44969"/>
    </physiologicalReaction>
</comment>
<comment type="function">
    <text evidence="11">Participates in chain elongation of fatty acids. Catalyzes the reduction of trans-2-enoyl-CoAs of varying chain lengths from 6:1 to 16:1, having maximum activity with 10:1 CoA. Has no 2,4-dienoyl-CoA reductase activity.</text>
</comment>
<evidence type="ECO:0000313" key="22">
    <source>
        <dbReference type="WBParaSite" id="PSAMB.scaffold1512size30537.g13569.t1"/>
    </source>
</evidence>
<keyword evidence="5" id="KW-0276">Fatty acid metabolism</keyword>
<dbReference type="GO" id="GO:0006633">
    <property type="term" value="P:fatty acid biosynthetic process"/>
    <property type="evidence" value="ECO:0007669"/>
    <property type="project" value="UniProtKB-KW"/>
</dbReference>
<dbReference type="SUPFAM" id="SSF51735">
    <property type="entry name" value="NAD(P)-binding Rossmann-fold domains"/>
    <property type="match status" value="1"/>
</dbReference>
<evidence type="ECO:0000256" key="11">
    <source>
        <dbReference type="ARBA" id="ARBA00037124"/>
    </source>
</evidence>
<dbReference type="Pfam" id="PF13561">
    <property type="entry name" value="adh_short_C2"/>
    <property type="match status" value="1"/>
</dbReference>
<dbReference type="PRINTS" id="PR00081">
    <property type="entry name" value="GDHRDH"/>
</dbReference>
<dbReference type="EC" id="1.3.1.38" evidence="13"/>
<evidence type="ECO:0000256" key="18">
    <source>
        <dbReference type="ARBA" id="ARBA00049251"/>
    </source>
</evidence>
<evidence type="ECO:0000256" key="17">
    <source>
        <dbReference type="ARBA" id="ARBA00049108"/>
    </source>
</evidence>
<comment type="pathway">
    <text evidence="2">Lipid metabolism.</text>
</comment>
<evidence type="ECO:0000256" key="5">
    <source>
        <dbReference type="ARBA" id="ARBA00022832"/>
    </source>
</evidence>
<comment type="catalytic activity">
    <reaction evidence="17">
        <text>(2E)-hexenoyl-CoA + NADPH + H(+) = hexanoyl-CoA + NADP(+)</text>
        <dbReference type="Rhea" id="RHEA:44956"/>
        <dbReference type="ChEBI" id="CHEBI:15378"/>
        <dbReference type="ChEBI" id="CHEBI:57783"/>
        <dbReference type="ChEBI" id="CHEBI:58349"/>
        <dbReference type="ChEBI" id="CHEBI:62077"/>
        <dbReference type="ChEBI" id="CHEBI:62620"/>
    </reaction>
    <physiologicalReaction direction="left-to-right" evidence="17">
        <dbReference type="Rhea" id="RHEA:44957"/>
    </physiologicalReaction>
</comment>
<evidence type="ECO:0000256" key="15">
    <source>
        <dbReference type="ARBA" id="ARBA00047570"/>
    </source>
</evidence>
<dbReference type="WBParaSite" id="PSAMB.scaffold1512size30537.g13569.t1">
    <property type="protein sequence ID" value="PSAMB.scaffold1512size30537.g13569.t1"/>
    <property type="gene ID" value="PSAMB.scaffold1512size30537.g13569"/>
</dbReference>
<keyword evidence="21" id="KW-1185">Reference proteome</keyword>
<evidence type="ECO:0000256" key="20">
    <source>
        <dbReference type="ARBA" id="ARBA00049559"/>
    </source>
</evidence>
<evidence type="ECO:0000256" key="13">
    <source>
        <dbReference type="ARBA" id="ARBA00038849"/>
    </source>
</evidence>
<evidence type="ECO:0000256" key="3">
    <source>
        <dbReference type="ARBA" id="ARBA00022516"/>
    </source>
</evidence>
<dbReference type="Proteomes" id="UP000887566">
    <property type="component" value="Unplaced"/>
</dbReference>
<evidence type="ECO:0000256" key="7">
    <source>
        <dbReference type="ARBA" id="ARBA00023002"/>
    </source>
</evidence>
<comment type="catalytic activity">
    <reaction evidence="18">
        <text>a (2E)-enoyl-CoA + NADPH + H(+) = a 2,3-saturated acyl-CoA + NADP(+)</text>
        <dbReference type="Rhea" id="RHEA:33763"/>
        <dbReference type="ChEBI" id="CHEBI:15378"/>
        <dbReference type="ChEBI" id="CHEBI:57783"/>
        <dbReference type="ChEBI" id="CHEBI:58349"/>
        <dbReference type="ChEBI" id="CHEBI:58856"/>
        <dbReference type="ChEBI" id="CHEBI:65111"/>
        <dbReference type="EC" id="1.3.1.38"/>
    </reaction>
    <physiologicalReaction direction="left-to-right" evidence="18">
        <dbReference type="Rhea" id="RHEA:33764"/>
    </physiologicalReaction>
</comment>
<dbReference type="CDD" id="cd05369">
    <property type="entry name" value="TER_DECR_SDR_a"/>
    <property type="match status" value="1"/>
</dbReference>
<dbReference type="InterPro" id="IPR052388">
    <property type="entry name" value="Peroxisomal_t2-enoyl-CoA_red"/>
</dbReference>
<dbReference type="Gene3D" id="3.40.50.720">
    <property type="entry name" value="NAD(P)-binding Rossmann-like Domain"/>
    <property type="match status" value="1"/>
</dbReference>
<evidence type="ECO:0000256" key="1">
    <source>
        <dbReference type="ARBA" id="ARBA00004275"/>
    </source>
</evidence>
<dbReference type="GO" id="GO:0019166">
    <property type="term" value="F:trans-2-enoyl-CoA reductase (NADPH) activity"/>
    <property type="evidence" value="ECO:0007669"/>
    <property type="project" value="UniProtKB-EC"/>
</dbReference>
<evidence type="ECO:0000256" key="12">
    <source>
        <dbReference type="ARBA" id="ARBA00038622"/>
    </source>
</evidence>
<dbReference type="PANTHER" id="PTHR24317">
    <property type="entry name" value="PEROXISOMAL TRANS-2-ENOYL-COA REDUCTASE"/>
    <property type="match status" value="1"/>
</dbReference>
<evidence type="ECO:0000256" key="2">
    <source>
        <dbReference type="ARBA" id="ARBA00005189"/>
    </source>
</evidence>
<keyword evidence="4" id="KW-0597">Phosphoprotein</keyword>
<accession>A0A914V3Y8</accession>
<evidence type="ECO:0000256" key="9">
    <source>
        <dbReference type="ARBA" id="ARBA00023140"/>
    </source>
</evidence>
<organism evidence="21 22">
    <name type="scientific">Plectus sambesii</name>
    <dbReference type="NCBI Taxonomy" id="2011161"/>
    <lineage>
        <taxon>Eukaryota</taxon>
        <taxon>Metazoa</taxon>
        <taxon>Ecdysozoa</taxon>
        <taxon>Nematoda</taxon>
        <taxon>Chromadorea</taxon>
        <taxon>Plectida</taxon>
        <taxon>Plectina</taxon>
        <taxon>Plectoidea</taxon>
        <taxon>Plectidae</taxon>
        <taxon>Plectus</taxon>
    </lineage>
</organism>
<evidence type="ECO:0000256" key="16">
    <source>
        <dbReference type="ARBA" id="ARBA00048686"/>
    </source>
</evidence>
<evidence type="ECO:0000256" key="19">
    <source>
        <dbReference type="ARBA" id="ARBA00049386"/>
    </source>
</evidence>
<dbReference type="PANTHER" id="PTHR24317:SF7">
    <property type="entry name" value="PEROXISOMAL TRANS-2-ENOYL-COA REDUCTASE"/>
    <property type="match status" value="1"/>
</dbReference>
<dbReference type="GO" id="GO:0005777">
    <property type="term" value="C:peroxisome"/>
    <property type="evidence" value="ECO:0007669"/>
    <property type="project" value="UniProtKB-SubCell"/>
</dbReference>
<keyword evidence="10" id="KW-0275">Fatty acid biosynthesis</keyword>
<name>A0A914V3Y8_9BILA</name>
<dbReference type="GO" id="GO:0033306">
    <property type="term" value="P:phytol metabolic process"/>
    <property type="evidence" value="ECO:0007669"/>
    <property type="project" value="TreeGrafter"/>
</dbReference>
<dbReference type="AlphaFoldDB" id="A0A914V3Y8"/>
<comment type="subunit">
    <text evidence="12">Interacts with PEX5, probably required to target it into peroxisomes.</text>
</comment>
<sequence>MSSPISSVLRKGLFQGKVAIVTGGATGIGSAITKELLFLGCDVVIAARKADRLSTAAAELNRRFPAENKKDRVLPVVCNIRKEDEVKHLMQRTLEHFGKIDYLVNNGGGQFPSPASDISLKGWNAVIETNLTGTFLMCREAYHAYMKDHGGAIVTIVTDMWKGWAMMSHSGAARAGVDNLTKSLSIEWANHGIRINAVAPGSSIFSETAAANYGDPQLFQKAIPRIPAKRLGNPEEISATVCFLLSPAAAFITGETVKIDGAASLYAQSHWEVPDHNKMPAYSWKNEEEANRNDDGAPKKAKI</sequence>
<protein>
    <recommendedName>
        <fullName evidence="14">Peroxisomal trans-2-enoyl-CoA reductase</fullName>
        <ecNumber evidence="13">1.3.1.38</ecNumber>
    </recommendedName>
</protein>
<proteinExistence type="predicted"/>
<evidence type="ECO:0000256" key="10">
    <source>
        <dbReference type="ARBA" id="ARBA00023160"/>
    </source>
</evidence>
<reference evidence="22" key="1">
    <citation type="submission" date="2022-11" db="UniProtKB">
        <authorList>
            <consortium name="WormBaseParasite"/>
        </authorList>
    </citation>
    <scope>IDENTIFICATION</scope>
</reference>
<evidence type="ECO:0000256" key="14">
    <source>
        <dbReference type="ARBA" id="ARBA00041063"/>
    </source>
</evidence>
<evidence type="ECO:0000256" key="8">
    <source>
        <dbReference type="ARBA" id="ARBA00023098"/>
    </source>
</evidence>
<dbReference type="InterPro" id="IPR036291">
    <property type="entry name" value="NAD(P)-bd_dom_sf"/>
</dbReference>
<keyword evidence="6" id="KW-0521">NADP</keyword>
<comment type="catalytic activity">
    <reaction evidence="19">
        <text>(2E)-decenoyl-CoA + NADPH + H(+) = decanoyl-CoA + NADP(+)</text>
        <dbReference type="Rhea" id="RHEA:44960"/>
        <dbReference type="ChEBI" id="CHEBI:15378"/>
        <dbReference type="ChEBI" id="CHEBI:57783"/>
        <dbReference type="ChEBI" id="CHEBI:58349"/>
        <dbReference type="ChEBI" id="CHEBI:61406"/>
        <dbReference type="ChEBI" id="CHEBI:61430"/>
    </reaction>
    <physiologicalReaction direction="left-to-right" evidence="19">
        <dbReference type="Rhea" id="RHEA:44961"/>
    </physiologicalReaction>
</comment>
<keyword evidence="3" id="KW-0444">Lipid biosynthesis</keyword>